<sequence length="477" mass="53495">MSYRQAFELAKKSFSRPYAIVSAVLYFMAGKAAYDFGFELGKAIYGLMTATCWKDLDPIADKFAEATRALAIALAAGVAGKVAEVGPKINSIFNKIRSTLGEYQQKFGSQTLKRYDDMAREFVQKRVGGDAAGARKLCDCCFIAGTLVWTPAGLKPIENIQRGEQVYSLSDQSQEHGQPELKAVVDTIITPPKVTYRIHYGYGQTSGDIQASDNHPFFIQNRGWLNTLQLQPGMKLVDAQHHEQTIRSITVDRTPVTTYNLTVLDDHTFFVGQNKVWVHNAGKKCACRSENEEIPKLSDDPKDSLSKKGLNEPVRLTPAERETVEKWAALRFKYIKKVEKEDYSVIQDPILRQAITKAENSIRNSITADDLAAILKESRTPPVKITNENGKIYDHINEGEGAYLAISKALLGVKPERPWLGSNIKKRLGELEKRNQTDSAEYQLLQSKEAELTGLINKYVEYAPEVLNRINQRKNNE</sequence>
<evidence type="ECO:0000313" key="1">
    <source>
        <dbReference type="EMBL" id="SDC21742.1"/>
    </source>
</evidence>
<dbReference type="STRING" id="1219383.SAMN05421733_11253"/>
<dbReference type="Gene3D" id="2.170.16.10">
    <property type="entry name" value="Hedgehog/Intein (Hint) domain"/>
    <property type="match status" value="1"/>
</dbReference>
<name>A0A1G6JSM4_9GAMM</name>
<protein>
    <submittedName>
        <fullName evidence="1">Pretoxin HINT domain-containing protein</fullName>
    </submittedName>
</protein>
<dbReference type="AlphaFoldDB" id="A0A1G6JSM4"/>
<keyword evidence="2" id="KW-1185">Reference proteome</keyword>
<dbReference type="RefSeq" id="WP_171258582.1">
    <property type="nucleotide sequence ID" value="NZ_FMYL01000012.1"/>
</dbReference>
<dbReference type="InterPro" id="IPR036844">
    <property type="entry name" value="Hint_dom_sf"/>
</dbReference>
<accession>A0A1G6JSM4</accession>
<organism evidence="1 2">
    <name type="scientific">Acinetobacter boissieri</name>
    <dbReference type="NCBI Taxonomy" id="1219383"/>
    <lineage>
        <taxon>Bacteria</taxon>
        <taxon>Pseudomonadati</taxon>
        <taxon>Pseudomonadota</taxon>
        <taxon>Gammaproteobacteria</taxon>
        <taxon>Moraxellales</taxon>
        <taxon>Moraxellaceae</taxon>
        <taxon>Acinetobacter</taxon>
    </lineage>
</organism>
<dbReference type="Pfam" id="PF07591">
    <property type="entry name" value="PT-HINT"/>
    <property type="match status" value="1"/>
</dbReference>
<evidence type="ECO:0000313" key="2">
    <source>
        <dbReference type="Proteomes" id="UP000242501"/>
    </source>
</evidence>
<dbReference type="SUPFAM" id="SSF51294">
    <property type="entry name" value="Hedgehog/intein (Hint) domain"/>
    <property type="match status" value="1"/>
</dbReference>
<dbReference type="EMBL" id="FMYL01000012">
    <property type="protein sequence ID" value="SDC21742.1"/>
    <property type="molecule type" value="Genomic_DNA"/>
</dbReference>
<dbReference type="CDD" id="cd00081">
    <property type="entry name" value="Hint"/>
    <property type="match status" value="1"/>
</dbReference>
<dbReference type="Proteomes" id="UP000242501">
    <property type="component" value="Unassembled WGS sequence"/>
</dbReference>
<proteinExistence type="predicted"/>
<gene>
    <name evidence="1" type="ORF">SAMN05421733_11253</name>
</gene>
<reference evidence="2" key="1">
    <citation type="submission" date="2016-09" db="EMBL/GenBank/DDBJ databases">
        <authorList>
            <person name="Varghese N."/>
            <person name="Submissions S."/>
        </authorList>
    </citation>
    <scope>NUCLEOTIDE SEQUENCE [LARGE SCALE GENOMIC DNA]</scope>
    <source>
        <strain evidence="2">ANC 4422</strain>
    </source>
</reference>